<name>A0AAV7IAZ1_COTGL</name>
<reference evidence="1 2" key="1">
    <citation type="journal article" date="2021" name="J. Hered.">
        <title>A chromosome-level genome assembly of the parasitoid wasp, Cotesia glomerata (Hymenoptera: Braconidae).</title>
        <authorList>
            <person name="Pinto B.J."/>
            <person name="Weis J.J."/>
            <person name="Gamble T."/>
            <person name="Ode P.J."/>
            <person name="Paul R."/>
            <person name="Zaspel J.M."/>
        </authorList>
    </citation>
    <scope>NUCLEOTIDE SEQUENCE [LARGE SCALE GENOMIC DNA]</scope>
    <source>
        <strain evidence="1">CgM1</strain>
    </source>
</reference>
<dbReference type="AlphaFoldDB" id="A0AAV7IAZ1"/>
<dbReference type="Proteomes" id="UP000826195">
    <property type="component" value="Unassembled WGS sequence"/>
</dbReference>
<organism evidence="1 2">
    <name type="scientific">Cotesia glomerata</name>
    <name type="common">Lepidopteran parasitic wasp</name>
    <name type="synonym">Apanteles glomeratus</name>
    <dbReference type="NCBI Taxonomy" id="32391"/>
    <lineage>
        <taxon>Eukaryota</taxon>
        <taxon>Metazoa</taxon>
        <taxon>Ecdysozoa</taxon>
        <taxon>Arthropoda</taxon>
        <taxon>Hexapoda</taxon>
        <taxon>Insecta</taxon>
        <taxon>Pterygota</taxon>
        <taxon>Neoptera</taxon>
        <taxon>Endopterygota</taxon>
        <taxon>Hymenoptera</taxon>
        <taxon>Apocrita</taxon>
        <taxon>Ichneumonoidea</taxon>
        <taxon>Braconidae</taxon>
        <taxon>Microgastrinae</taxon>
        <taxon>Cotesia</taxon>
    </lineage>
</organism>
<accession>A0AAV7IAZ1</accession>
<dbReference type="EMBL" id="JAHXZJ010002237">
    <property type="protein sequence ID" value="KAH0546543.1"/>
    <property type="molecule type" value="Genomic_DNA"/>
</dbReference>
<gene>
    <name evidence="1" type="ORF">KQX54_011267</name>
</gene>
<comment type="caution">
    <text evidence="1">The sequence shown here is derived from an EMBL/GenBank/DDBJ whole genome shotgun (WGS) entry which is preliminary data.</text>
</comment>
<proteinExistence type="predicted"/>
<evidence type="ECO:0000313" key="1">
    <source>
        <dbReference type="EMBL" id="KAH0546543.1"/>
    </source>
</evidence>
<keyword evidence="2" id="KW-1185">Reference proteome</keyword>
<sequence length="73" mass="8287">MWSSVELPLELQRVRLAQLEQGCLLQKVEQEPDQYPGTQEPFASPQHAFSNLLAHVSSMTLHQENVDRQGLTT</sequence>
<protein>
    <submittedName>
        <fullName evidence="1">Uncharacterized protein</fullName>
    </submittedName>
</protein>
<evidence type="ECO:0000313" key="2">
    <source>
        <dbReference type="Proteomes" id="UP000826195"/>
    </source>
</evidence>